<comment type="caution">
    <text evidence="1">The sequence shown here is derived from an EMBL/GenBank/DDBJ whole genome shotgun (WGS) entry which is preliminary data.</text>
</comment>
<gene>
    <name evidence="1" type="ORF">RPATATE_0085</name>
</gene>
<evidence type="ECO:0000313" key="2">
    <source>
        <dbReference type="Proteomes" id="UP000035491"/>
    </source>
</evidence>
<organism evidence="1 2">
    <name type="scientific">Rickettsia parkeri str. Tate's Hell</name>
    <dbReference type="NCBI Taxonomy" id="1359189"/>
    <lineage>
        <taxon>Bacteria</taxon>
        <taxon>Pseudomonadati</taxon>
        <taxon>Pseudomonadota</taxon>
        <taxon>Alphaproteobacteria</taxon>
        <taxon>Rickettsiales</taxon>
        <taxon>Rickettsiaceae</taxon>
        <taxon>Rickettsieae</taxon>
        <taxon>Rickettsia</taxon>
        <taxon>spotted fever group</taxon>
    </lineage>
</organism>
<accession>A0ABR5DR93</accession>
<name>A0ABR5DR93_RICPA</name>
<dbReference type="EMBL" id="LAOO01000001">
    <property type="protein sequence ID" value="KJW01209.1"/>
    <property type="molecule type" value="Genomic_DNA"/>
</dbReference>
<proteinExistence type="predicted"/>
<sequence>MADILQYSADLDPEFISIEIFEELFLIDEEKLQEPIKRL</sequence>
<keyword evidence="2" id="KW-1185">Reference proteome</keyword>
<protein>
    <submittedName>
        <fullName evidence="1">Uncharacterized protein</fullName>
    </submittedName>
</protein>
<reference evidence="1 2" key="1">
    <citation type="submission" date="2015-02" db="EMBL/GenBank/DDBJ databases">
        <title>Genome Sequencing of Rickettsiales.</title>
        <authorList>
            <person name="Daugherty S.C."/>
            <person name="Su Q."/>
            <person name="Abolude K."/>
            <person name="Beier-Sexton M."/>
            <person name="Carlyon J.A."/>
            <person name="Carter R."/>
            <person name="Day N.P."/>
            <person name="Dumler S.J."/>
            <person name="Dyachenko V."/>
            <person name="Godinez A."/>
            <person name="Kurtti T.J."/>
            <person name="Lichay M."/>
            <person name="Mullins K.E."/>
            <person name="Ott S."/>
            <person name="Pappas-Brown V."/>
            <person name="Paris D.H."/>
            <person name="Patel P."/>
            <person name="Richards A.L."/>
            <person name="Sadzewicz L."/>
            <person name="Sears K."/>
            <person name="Seidman D."/>
            <person name="Sengamalay N."/>
            <person name="Stenos J."/>
            <person name="Tallon L.J."/>
            <person name="Vincent G."/>
            <person name="Fraser C.M."/>
            <person name="Munderloh U."/>
            <person name="Dunning-Hotopp J.C."/>
        </authorList>
    </citation>
    <scope>NUCLEOTIDE SEQUENCE [LARGE SCALE GENOMIC DNA]</scope>
    <source>
        <strain evidence="1 2">Tate's Hell</strain>
    </source>
</reference>
<evidence type="ECO:0000313" key="1">
    <source>
        <dbReference type="EMBL" id="KJW01209.1"/>
    </source>
</evidence>
<dbReference type="Proteomes" id="UP000035491">
    <property type="component" value="Unassembled WGS sequence"/>
</dbReference>